<dbReference type="Proteomes" id="UP000022910">
    <property type="component" value="Unassembled WGS sequence"/>
</dbReference>
<feature type="region of interest" description="Disordered" evidence="1">
    <location>
        <begin position="1"/>
        <end position="89"/>
    </location>
</feature>
<reference evidence="3 4" key="1">
    <citation type="submission" date="2014-02" db="EMBL/GenBank/DDBJ databases">
        <title>Single nucleus genome sequencing reveals high similarity among nuclei of an endomycorrhizal fungus.</title>
        <authorList>
            <person name="Lin K."/>
            <person name="Geurts R."/>
            <person name="Zhang Z."/>
            <person name="Limpens E."/>
            <person name="Saunders D.G."/>
            <person name="Mu D."/>
            <person name="Pang E."/>
            <person name="Cao H."/>
            <person name="Cha H."/>
            <person name="Lin T."/>
            <person name="Zhou Q."/>
            <person name="Shang Y."/>
            <person name="Li Y."/>
            <person name="Ivanov S."/>
            <person name="Sharma T."/>
            <person name="Velzen R.V."/>
            <person name="Ruijter N.D."/>
            <person name="Aanen D.K."/>
            <person name="Win J."/>
            <person name="Kamoun S."/>
            <person name="Bisseling T."/>
            <person name="Huang S."/>
        </authorList>
    </citation>
    <scope>NUCLEOTIDE SEQUENCE [LARGE SCALE GENOMIC DNA]</scope>
    <source>
        <strain evidence="4">DAOM197198w</strain>
    </source>
</reference>
<keyword evidence="4" id="KW-1185">Reference proteome</keyword>
<feature type="domain" description="Bacteriophage T5 Orf172 DNA-binding" evidence="2">
    <location>
        <begin position="122"/>
        <end position="202"/>
    </location>
</feature>
<dbReference type="AlphaFoldDB" id="A0A015LQW5"/>
<name>A0A015LQW5_RHIIW</name>
<evidence type="ECO:0000313" key="4">
    <source>
        <dbReference type="Proteomes" id="UP000022910"/>
    </source>
</evidence>
<dbReference type="InterPro" id="IPR018306">
    <property type="entry name" value="Phage_T5_Orf172_DNA-bd"/>
</dbReference>
<feature type="compositionally biased region" description="Basic and acidic residues" evidence="1">
    <location>
        <begin position="64"/>
        <end position="81"/>
    </location>
</feature>
<dbReference type="PROSITE" id="PS51257">
    <property type="entry name" value="PROKAR_LIPOPROTEIN"/>
    <property type="match status" value="1"/>
</dbReference>
<accession>A0A015LQW5</accession>
<organism evidence="3 4">
    <name type="scientific">Rhizophagus irregularis (strain DAOM 197198w)</name>
    <name type="common">Glomus intraradices</name>
    <dbReference type="NCBI Taxonomy" id="1432141"/>
    <lineage>
        <taxon>Eukaryota</taxon>
        <taxon>Fungi</taxon>
        <taxon>Fungi incertae sedis</taxon>
        <taxon>Mucoromycota</taxon>
        <taxon>Glomeromycotina</taxon>
        <taxon>Glomeromycetes</taxon>
        <taxon>Glomerales</taxon>
        <taxon>Glomeraceae</taxon>
        <taxon>Rhizophagus</taxon>
    </lineage>
</organism>
<evidence type="ECO:0000256" key="1">
    <source>
        <dbReference type="SAM" id="MobiDB-lite"/>
    </source>
</evidence>
<dbReference type="EMBL" id="JEMT01012561">
    <property type="protein sequence ID" value="EXX75101.1"/>
    <property type="molecule type" value="Genomic_DNA"/>
</dbReference>
<comment type="caution">
    <text evidence="3">The sequence shown here is derived from an EMBL/GenBank/DDBJ whole genome shotgun (WGS) entry which is preliminary data.</text>
</comment>
<sequence>MGSRELHRGSRAPGGAGASGAGPAQPGGTGCSPRRRAGADGAAGGLRAGSSHGDGLRLRWQGLPDREPEPDRRHPGQDDRFAGGQPGPIRLDQREAQAAAGHHGPGACCMSGWGFVYILGSQAMPGVYKIGFTARSPSARAEELSKATGVPYPYQVLYYAEFDDAARQERLIHQRLSERRINADREFFRGPLVDLVKAVQENGELTSEWRDSEEVIEAFNPGCMNRKNPLWFEQSLHSPGYLERLRRATA</sequence>
<dbReference type="HOGENOM" id="CLU_1111862_0_0_1"/>
<feature type="compositionally biased region" description="Gly residues" evidence="1">
    <location>
        <begin position="12"/>
        <end position="30"/>
    </location>
</feature>
<dbReference type="Pfam" id="PF10544">
    <property type="entry name" value="T5orf172"/>
    <property type="match status" value="1"/>
</dbReference>
<dbReference type="SMART" id="SM00974">
    <property type="entry name" value="T5orf172"/>
    <property type="match status" value="1"/>
</dbReference>
<evidence type="ECO:0000259" key="2">
    <source>
        <dbReference type="SMART" id="SM00974"/>
    </source>
</evidence>
<gene>
    <name evidence="3" type="ORF">RirG_044800</name>
</gene>
<proteinExistence type="predicted"/>
<protein>
    <recommendedName>
        <fullName evidence="2">Bacteriophage T5 Orf172 DNA-binding domain-containing protein</fullName>
    </recommendedName>
</protein>
<evidence type="ECO:0000313" key="3">
    <source>
        <dbReference type="EMBL" id="EXX75101.1"/>
    </source>
</evidence>